<feature type="compositionally biased region" description="Polar residues" evidence="1">
    <location>
        <begin position="782"/>
        <end position="799"/>
    </location>
</feature>
<evidence type="ECO:0000313" key="3">
    <source>
        <dbReference type="Proteomes" id="UP001519460"/>
    </source>
</evidence>
<feature type="compositionally biased region" description="Basic and acidic residues" evidence="1">
    <location>
        <begin position="375"/>
        <end position="391"/>
    </location>
</feature>
<feature type="region of interest" description="Disordered" evidence="1">
    <location>
        <begin position="1000"/>
        <end position="1031"/>
    </location>
</feature>
<feature type="compositionally biased region" description="Basic and acidic residues" evidence="1">
    <location>
        <begin position="522"/>
        <end position="532"/>
    </location>
</feature>
<sequence>MDNGYYTAEGFYIDDELVQQCDEIRAIAKKDWFKPASVSLAKLDQVKARVYNIALTDGRNFRAVHKKPPSAPPTGSRGTAGTLSDLHAEPPLSTVSYQKAAWGSEGETSIPVAEVVRQAAGGGTRPTRPSSAKVASCTRPPLAKKSRPQSAKDALGLAGKNQTVLGVKGQRFDPADRYALDTSPQSLPGEVIGWAGPPAGLMPSGLGHADNESEPCPPAPNTSPEPAEKIQPIEEESCLPTEGLHLSLSLPSADVDIADEPDTGRLLEEADKYVQIQKEKEAEKIKLLQADTSSGILAGHEFQGSTEFEETHTKVNTSVDFTGDAKESSLSNNDAMRIGSETGFESPVTNAHLFADAVKISPAEDGMSAVSDTLHPSDEGEHSTFMRESDTRLSGLGESFDDSSLIESESDPTESPDKHPTGRMTEMSLPPGVEYLGPTKHEQRNRTHPLFLMRDDKPAQKLMKPHPPTDKTGKLETRPPPHHRVGVHIREDRNVTVDITPRNLGRKVADITSSKKSFINQSREDAMSRGEGRPGPLSQQRTGDTDLEVTATKVTHQSSRGTQLPSAAATVTVCYDDDSDGSSSVTGSRIKKRRRPRPLKEKDIVTMVGEKNYYNIGRHRRPNGDGSDTEEKENIITVTTKTFEFDADKPRENVVKKILEAPLLKQRERQTPSFLEGSSSRPKSAAHGPRSPKLSVSEMHRVSPPGGKHHGSSQGGLQGCVESGDGLLEPEEEDRPLSRMGFFSEEPSPDTDNEGPKENTVSETPKVEPTHRPPSGKRRPLSATNKANRPAGTETSSIRQSRKETKENIAIKRRPSSASPSVGRNPSAVEIQRANAAVRALRSEESTNSASKSAASSRSKETRREYSSYSTAHARSQQRRAGLKSAPPSGRAVHLTSKNHLLEEEDTESLEECREIQGRLACYGIDVKAETLERALFPPSGRTLHYDLSAKLPRSYSAGLLSHPRVWLPEEHRKLKIAEKKLAMVELSLWRQKRAEERKAKLAAEKEAGENGKKKKKKKAGKKLRRSQSIC</sequence>
<keyword evidence="3" id="KW-1185">Reference proteome</keyword>
<feature type="compositionally biased region" description="Basic residues" evidence="1">
    <location>
        <begin position="1013"/>
        <end position="1031"/>
    </location>
</feature>
<feature type="region of interest" description="Disordered" evidence="1">
    <location>
        <begin position="515"/>
        <end position="543"/>
    </location>
</feature>
<dbReference type="Proteomes" id="UP001519460">
    <property type="component" value="Unassembled WGS sequence"/>
</dbReference>
<feature type="compositionally biased region" description="Polar residues" evidence="1">
    <location>
        <begin position="671"/>
        <end position="682"/>
    </location>
</feature>
<feature type="compositionally biased region" description="Basic and acidic residues" evidence="1">
    <location>
        <begin position="467"/>
        <end position="479"/>
    </location>
</feature>
<dbReference type="AlphaFoldDB" id="A0ABD0JV79"/>
<evidence type="ECO:0000256" key="1">
    <source>
        <dbReference type="SAM" id="MobiDB-lite"/>
    </source>
</evidence>
<gene>
    <name evidence="2" type="ORF">BaRGS_00029974</name>
</gene>
<feature type="region of interest" description="Disordered" evidence="1">
    <location>
        <begin position="119"/>
        <end position="157"/>
    </location>
</feature>
<feature type="region of interest" description="Disordered" evidence="1">
    <location>
        <begin position="460"/>
        <end position="484"/>
    </location>
</feature>
<evidence type="ECO:0000313" key="2">
    <source>
        <dbReference type="EMBL" id="KAK7478763.1"/>
    </source>
</evidence>
<feature type="region of interest" description="Disordered" evidence="1">
    <location>
        <begin position="366"/>
        <end position="429"/>
    </location>
</feature>
<feature type="region of interest" description="Disordered" evidence="1">
    <location>
        <begin position="62"/>
        <end position="89"/>
    </location>
</feature>
<reference evidence="2 3" key="1">
    <citation type="journal article" date="2023" name="Sci. Data">
        <title>Genome assembly of the Korean intertidal mud-creeper Batillaria attramentaria.</title>
        <authorList>
            <person name="Patra A.K."/>
            <person name="Ho P.T."/>
            <person name="Jun S."/>
            <person name="Lee S.J."/>
            <person name="Kim Y."/>
            <person name="Won Y.J."/>
        </authorList>
    </citation>
    <scope>NUCLEOTIDE SEQUENCE [LARGE SCALE GENOMIC DNA]</scope>
    <source>
        <strain evidence="2">Wonlab-2016</strain>
    </source>
</reference>
<feature type="compositionally biased region" description="Basic and acidic residues" evidence="1">
    <location>
        <begin position="801"/>
        <end position="810"/>
    </location>
</feature>
<feature type="compositionally biased region" description="Basic and acidic residues" evidence="1">
    <location>
        <begin position="1000"/>
        <end position="1012"/>
    </location>
</feature>
<comment type="caution">
    <text evidence="2">The sequence shown here is derived from an EMBL/GenBank/DDBJ whole genome shotgun (WGS) entry which is preliminary data.</text>
</comment>
<proteinExistence type="predicted"/>
<feature type="compositionally biased region" description="Low complexity" evidence="1">
    <location>
        <begin position="846"/>
        <end position="857"/>
    </location>
</feature>
<feature type="region of interest" description="Disordered" evidence="1">
    <location>
        <begin position="577"/>
        <end position="602"/>
    </location>
</feature>
<name>A0ABD0JV79_9CAEN</name>
<protein>
    <recommendedName>
        <fullName evidence="4">Inner centromere protein ARK-binding domain-containing protein</fullName>
    </recommendedName>
</protein>
<feature type="region of interest" description="Disordered" evidence="1">
    <location>
        <begin position="668"/>
        <end position="907"/>
    </location>
</feature>
<feature type="region of interest" description="Disordered" evidence="1">
    <location>
        <begin position="205"/>
        <end position="227"/>
    </location>
</feature>
<evidence type="ECO:0008006" key="4">
    <source>
        <dbReference type="Google" id="ProtNLM"/>
    </source>
</evidence>
<dbReference type="EMBL" id="JACVVK020000317">
    <property type="protein sequence ID" value="KAK7478763.1"/>
    <property type="molecule type" value="Genomic_DNA"/>
</dbReference>
<accession>A0ABD0JV79</accession>
<organism evidence="2 3">
    <name type="scientific">Batillaria attramentaria</name>
    <dbReference type="NCBI Taxonomy" id="370345"/>
    <lineage>
        <taxon>Eukaryota</taxon>
        <taxon>Metazoa</taxon>
        <taxon>Spiralia</taxon>
        <taxon>Lophotrochozoa</taxon>
        <taxon>Mollusca</taxon>
        <taxon>Gastropoda</taxon>
        <taxon>Caenogastropoda</taxon>
        <taxon>Sorbeoconcha</taxon>
        <taxon>Cerithioidea</taxon>
        <taxon>Batillariidae</taxon>
        <taxon>Batillaria</taxon>
    </lineage>
</organism>